<dbReference type="RefSeq" id="WP_256501400.1">
    <property type="nucleotide sequence ID" value="NZ_JAGSOV010000025.1"/>
</dbReference>
<comment type="function">
    <text evidence="14">Cell wall formation.</text>
</comment>
<dbReference type="PANTHER" id="PTHR43445:SF3">
    <property type="entry name" value="UDP-N-ACETYLMURAMATE--L-ALANINE LIGASE"/>
    <property type="match status" value="1"/>
</dbReference>
<keyword evidence="20" id="KW-1185">Reference proteome</keyword>
<evidence type="ECO:0000256" key="4">
    <source>
        <dbReference type="ARBA" id="ARBA00022490"/>
    </source>
</evidence>
<evidence type="ECO:0000313" key="20">
    <source>
        <dbReference type="Proteomes" id="UP001165283"/>
    </source>
</evidence>
<dbReference type="InterPro" id="IPR036565">
    <property type="entry name" value="Mur-like_cat_sf"/>
</dbReference>
<dbReference type="SUPFAM" id="SSF53623">
    <property type="entry name" value="MurD-like peptide ligases, catalytic domain"/>
    <property type="match status" value="1"/>
</dbReference>
<evidence type="ECO:0000256" key="12">
    <source>
        <dbReference type="ARBA" id="ARBA00023316"/>
    </source>
</evidence>
<dbReference type="EMBL" id="JAGSOV010000025">
    <property type="protein sequence ID" value="MCO1655894.1"/>
    <property type="molecule type" value="Genomic_DNA"/>
</dbReference>
<comment type="subcellular location">
    <subcellularLocation>
        <location evidence="1 14">Cytoplasm</location>
    </subcellularLocation>
</comment>
<dbReference type="InterPro" id="IPR005758">
    <property type="entry name" value="UDP-N-AcMur_Ala_ligase_MurC"/>
</dbReference>
<dbReference type="GO" id="GO:0008763">
    <property type="term" value="F:UDP-N-acetylmuramate-L-alanine ligase activity"/>
    <property type="evidence" value="ECO:0007669"/>
    <property type="project" value="UniProtKB-EC"/>
</dbReference>
<evidence type="ECO:0000256" key="10">
    <source>
        <dbReference type="ARBA" id="ARBA00022984"/>
    </source>
</evidence>
<comment type="pathway">
    <text evidence="2 14">Cell wall biogenesis; peptidoglycan biosynthesis.</text>
</comment>
<evidence type="ECO:0000256" key="7">
    <source>
        <dbReference type="ARBA" id="ARBA00022741"/>
    </source>
</evidence>
<evidence type="ECO:0000259" key="17">
    <source>
        <dbReference type="Pfam" id="PF02875"/>
    </source>
</evidence>
<dbReference type="EC" id="6.3.2.8" evidence="3 14"/>
<protein>
    <recommendedName>
        <fullName evidence="3 14">UDP-N-acetylmuramate--L-alanine ligase</fullName>
        <ecNumber evidence="3 14">6.3.2.8</ecNumber>
    </recommendedName>
    <alternativeName>
        <fullName evidence="14">UDP-N-acetylmuramoyl-L-alanine synthetase</fullName>
    </alternativeName>
</protein>
<dbReference type="PANTHER" id="PTHR43445">
    <property type="entry name" value="UDP-N-ACETYLMURAMATE--L-ALANINE LIGASE-RELATED"/>
    <property type="match status" value="1"/>
</dbReference>
<dbReference type="HAMAP" id="MF_00046">
    <property type="entry name" value="MurC"/>
    <property type="match status" value="1"/>
</dbReference>
<evidence type="ECO:0000259" key="16">
    <source>
        <dbReference type="Pfam" id="PF01225"/>
    </source>
</evidence>
<dbReference type="NCBIfam" id="TIGR01082">
    <property type="entry name" value="murC"/>
    <property type="match status" value="1"/>
</dbReference>
<accession>A0ABT0ZZ55</accession>
<keyword evidence="6 14" id="KW-0132">Cell division</keyword>
<evidence type="ECO:0000256" key="11">
    <source>
        <dbReference type="ARBA" id="ARBA00023306"/>
    </source>
</evidence>
<keyword evidence="5 14" id="KW-0436">Ligase</keyword>
<keyword evidence="4 14" id="KW-0963">Cytoplasm</keyword>
<evidence type="ECO:0000256" key="15">
    <source>
        <dbReference type="SAM" id="MobiDB-lite"/>
    </source>
</evidence>
<feature type="domain" description="Mur ligase N-terminal catalytic" evidence="16">
    <location>
        <begin position="29"/>
        <end position="132"/>
    </location>
</feature>
<dbReference type="InterPro" id="IPR013221">
    <property type="entry name" value="Mur_ligase_cen"/>
</dbReference>
<evidence type="ECO:0000256" key="3">
    <source>
        <dbReference type="ARBA" id="ARBA00012211"/>
    </source>
</evidence>
<evidence type="ECO:0000313" key="19">
    <source>
        <dbReference type="EMBL" id="MCO1655894.1"/>
    </source>
</evidence>
<evidence type="ECO:0000256" key="2">
    <source>
        <dbReference type="ARBA" id="ARBA00004752"/>
    </source>
</evidence>
<proteinExistence type="inferred from homology"/>
<dbReference type="Gene3D" id="3.40.1190.10">
    <property type="entry name" value="Mur-like, catalytic domain"/>
    <property type="match status" value="1"/>
</dbReference>
<evidence type="ECO:0000256" key="14">
    <source>
        <dbReference type="HAMAP-Rule" id="MF_00046"/>
    </source>
</evidence>
<dbReference type="SUPFAM" id="SSF53244">
    <property type="entry name" value="MurD-like peptide ligases, peptide-binding domain"/>
    <property type="match status" value="1"/>
</dbReference>
<evidence type="ECO:0000259" key="18">
    <source>
        <dbReference type="Pfam" id="PF08245"/>
    </source>
</evidence>
<comment type="catalytic activity">
    <reaction evidence="13 14">
        <text>UDP-N-acetyl-alpha-D-muramate + L-alanine + ATP = UDP-N-acetyl-alpha-D-muramoyl-L-alanine + ADP + phosphate + H(+)</text>
        <dbReference type="Rhea" id="RHEA:23372"/>
        <dbReference type="ChEBI" id="CHEBI:15378"/>
        <dbReference type="ChEBI" id="CHEBI:30616"/>
        <dbReference type="ChEBI" id="CHEBI:43474"/>
        <dbReference type="ChEBI" id="CHEBI:57972"/>
        <dbReference type="ChEBI" id="CHEBI:70757"/>
        <dbReference type="ChEBI" id="CHEBI:83898"/>
        <dbReference type="ChEBI" id="CHEBI:456216"/>
        <dbReference type="EC" id="6.3.2.8"/>
    </reaction>
</comment>
<organism evidence="19 20">
    <name type="scientific">Pseudonocardia humida</name>
    <dbReference type="NCBI Taxonomy" id="2800819"/>
    <lineage>
        <taxon>Bacteria</taxon>
        <taxon>Bacillati</taxon>
        <taxon>Actinomycetota</taxon>
        <taxon>Actinomycetes</taxon>
        <taxon>Pseudonocardiales</taxon>
        <taxon>Pseudonocardiaceae</taxon>
        <taxon>Pseudonocardia</taxon>
    </lineage>
</organism>
<dbReference type="Gene3D" id="3.40.50.720">
    <property type="entry name" value="NAD(P)-binding Rossmann-like Domain"/>
    <property type="match status" value="1"/>
</dbReference>
<keyword evidence="10 14" id="KW-0573">Peptidoglycan synthesis</keyword>
<name>A0ABT0ZZ55_9PSEU</name>
<dbReference type="Proteomes" id="UP001165283">
    <property type="component" value="Unassembled WGS sequence"/>
</dbReference>
<reference evidence="19" key="1">
    <citation type="submission" date="2021-04" db="EMBL/GenBank/DDBJ databases">
        <title>Pseudonocardia sp. nov., isolated from sandy soil of mangrove forest.</title>
        <authorList>
            <person name="Zan Z."/>
            <person name="Huang R."/>
            <person name="Liu W."/>
        </authorList>
    </citation>
    <scope>NUCLEOTIDE SEQUENCE</scope>
    <source>
        <strain evidence="19">S2-4</strain>
    </source>
</reference>
<dbReference type="InterPro" id="IPR036615">
    <property type="entry name" value="Mur_ligase_C_dom_sf"/>
</dbReference>
<evidence type="ECO:0000256" key="8">
    <source>
        <dbReference type="ARBA" id="ARBA00022840"/>
    </source>
</evidence>
<feature type="region of interest" description="Disordered" evidence="15">
    <location>
        <begin position="1"/>
        <end position="22"/>
    </location>
</feature>
<dbReference type="Pfam" id="PF08245">
    <property type="entry name" value="Mur_ligase_M"/>
    <property type="match status" value="1"/>
</dbReference>
<feature type="binding site" evidence="14">
    <location>
        <begin position="139"/>
        <end position="145"/>
    </location>
    <ligand>
        <name>ATP</name>
        <dbReference type="ChEBI" id="CHEBI:30616"/>
    </ligand>
</feature>
<keyword evidence="9 14" id="KW-0133">Cell shape</keyword>
<dbReference type="Pfam" id="PF01225">
    <property type="entry name" value="Mur_ligase"/>
    <property type="match status" value="1"/>
</dbReference>
<evidence type="ECO:0000256" key="6">
    <source>
        <dbReference type="ARBA" id="ARBA00022618"/>
    </source>
</evidence>
<evidence type="ECO:0000256" key="13">
    <source>
        <dbReference type="ARBA" id="ARBA00047833"/>
    </source>
</evidence>
<feature type="domain" description="Mur ligase C-terminal" evidence="17">
    <location>
        <begin position="340"/>
        <end position="471"/>
    </location>
</feature>
<evidence type="ECO:0000256" key="1">
    <source>
        <dbReference type="ARBA" id="ARBA00004496"/>
    </source>
</evidence>
<evidence type="ECO:0000256" key="5">
    <source>
        <dbReference type="ARBA" id="ARBA00022598"/>
    </source>
</evidence>
<dbReference type="Pfam" id="PF02875">
    <property type="entry name" value="Mur_ligase_C"/>
    <property type="match status" value="1"/>
</dbReference>
<dbReference type="InterPro" id="IPR004101">
    <property type="entry name" value="Mur_ligase_C"/>
</dbReference>
<keyword evidence="8 14" id="KW-0067">ATP-binding</keyword>
<dbReference type="InterPro" id="IPR000713">
    <property type="entry name" value="Mur_ligase_N"/>
</dbReference>
<gene>
    <name evidence="14" type="primary">murC</name>
    <name evidence="19" type="ORF">KDL28_12600</name>
</gene>
<comment type="caution">
    <text evidence="19">The sequence shown here is derived from an EMBL/GenBank/DDBJ whole genome shotgun (WGS) entry which is preliminary data.</text>
</comment>
<keyword evidence="11 14" id="KW-0131">Cell cycle</keyword>
<sequence>MNPTTESPAPSSAERSAAAQPGLGAGSRVHLIGIGGAGMSGIARILLARGAAVSGSDAKESGTVLALRALGARIEIGHDPAHLPPDEPGAAPATVVVSSAIREGNPELAAARGRGLAVLHRSRALAALTAGRRLAAVTGTAGKTSTTSMLTVALQHCGLDPSFAIGGDLATSGSGAHEGTGDVFVAEADESDASFLAFSPAVAVVTNVEPDHLDHYGTAEAYEAAFREFLDRIVPGGVLVTCTDDPGAAALAADAQARGVRVLAYGRGPGCHARLVDFRPDGTGARVVLRHAGVEHLLRLSVPGEHMALNALAALLAAVELGADAEGVLAGLAAFDGVRRRFEFRGRVAGVAVYDDYAHHPAKVAAQLRAARDVAGPLGRVVVAFQPHLYSRTRDFAAAFGAALGLADEVVVLEVYGAREDPEPGVSGALIADAVPLPPDRVRFVPRWSDVPAVVAGLATTGDLVVTMGAGDVTVLAPEILLELERRERG</sequence>
<comment type="similarity">
    <text evidence="14">Belongs to the MurCDEF family.</text>
</comment>
<dbReference type="InterPro" id="IPR050061">
    <property type="entry name" value="MurCDEF_pg_biosynth"/>
</dbReference>
<keyword evidence="12 14" id="KW-0961">Cell wall biogenesis/degradation</keyword>
<evidence type="ECO:0000256" key="9">
    <source>
        <dbReference type="ARBA" id="ARBA00022960"/>
    </source>
</evidence>
<dbReference type="Gene3D" id="3.90.190.20">
    <property type="entry name" value="Mur ligase, C-terminal domain"/>
    <property type="match status" value="1"/>
</dbReference>
<keyword evidence="7 14" id="KW-0547">Nucleotide-binding</keyword>
<dbReference type="SUPFAM" id="SSF51984">
    <property type="entry name" value="MurCD N-terminal domain"/>
    <property type="match status" value="1"/>
</dbReference>
<feature type="compositionally biased region" description="Low complexity" evidence="15">
    <location>
        <begin position="1"/>
        <end position="19"/>
    </location>
</feature>
<feature type="domain" description="Mur ligase central" evidence="18">
    <location>
        <begin position="137"/>
        <end position="318"/>
    </location>
</feature>